<keyword evidence="5 8" id="KW-1133">Transmembrane helix</keyword>
<dbReference type="InterPro" id="IPR003362">
    <property type="entry name" value="Bact_transf"/>
</dbReference>
<proteinExistence type="inferred from homology"/>
<protein>
    <submittedName>
        <fullName evidence="10">Exopolysaccharide biosynthesis polyprenyl glycosylphosphotransferase</fullName>
    </submittedName>
</protein>
<evidence type="ECO:0000256" key="3">
    <source>
        <dbReference type="ARBA" id="ARBA00022679"/>
    </source>
</evidence>
<evidence type="ECO:0000313" key="10">
    <source>
        <dbReference type="EMBL" id="MFD0947238.1"/>
    </source>
</evidence>
<feature type="transmembrane region" description="Helical" evidence="8">
    <location>
        <begin position="31"/>
        <end position="53"/>
    </location>
</feature>
<dbReference type="Pfam" id="PF02397">
    <property type="entry name" value="Bac_transf"/>
    <property type="match status" value="1"/>
</dbReference>
<keyword evidence="6 8" id="KW-0472">Membrane</keyword>
<gene>
    <name evidence="10" type="ORF">ACFQ1E_12885</name>
</gene>
<feature type="transmembrane region" description="Helical" evidence="8">
    <location>
        <begin position="104"/>
        <end position="122"/>
    </location>
</feature>
<accession>A0ABW3HAQ1</accession>
<dbReference type="NCBIfam" id="TIGR03025">
    <property type="entry name" value="EPS_sugtrans"/>
    <property type="match status" value="1"/>
</dbReference>
<evidence type="ECO:0000256" key="4">
    <source>
        <dbReference type="ARBA" id="ARBA00022692"/>
    </source>
</evidence>
<evidence type="ECO:0000256" key="8">
    <source>
        <dbReference type="SAM" id="Phobius"/>
    </source>
</evidence>
<name>A0ABW3HAQ1_9SPHN</name>
<evidence type="ECO:0000256" key="1">
    <source>
        <dbReference type="ARBA" id="ARBA00004141"/>
    </source>
</evidence>
<comment type="caution">
    <text evidence="10">The sequence shown here is derived from an EMBL/GenBank/DDBJ whole genome shotgun (WGS) entry which is preliminary data.</text>
</comment>
<dbReference type="EMBL" id="JBHTJG010000006">
    <property type="protein sequence ID" value="MFD0947238.1"/>
    <property type="molecule type" value="Genomic_DNA"/>
</dbReference>
<dbReference type="PANTHER" id="PTHR30576">
    <property type="entry name" value="COLANIC BIOSYNTHESIS UDP-GLUCOSE LIPID CARRIER TRANSFERASE"/>
    <property type="match status" value="1"/>
</dbReference>
<feature type="domain" description="Bacterial sugar transferase" evidence="9">
    <location>
        <begin position="273"/>
        <end position="461"/>
    </location>
</feature>
<keyword evidence="4 8" id="KW-0812">Transmembrane</keyword>
<keyword evidence="11" id="KW-1185">Reference proteome</keyword>
<evidence type="ECO:0000256" key="7">
    <source>
        <dbReference type="ARBA" id="ARBA00023169"/>
    </source>
</evidence>
<reference evidence="11" key="1">
    <citation type="journal article" date="2019" name="Int. J. Syst. Evol. Microbiol.">
        <title>The Global Catalogue of Microorganisms (GCM) 10K type strain sequencing project: providing services to taxonomists for standard genome sequencing and annotation.</title>
        <authorList>
            <consortium name="The Broad Institute Genomics Platform"/>
            <consortium name="The Broad Institute Genome Sequencing Center for Infectious Disease"/>
            <person name="Wu L."/>
            <person name="Ma J."/>
        </authorList>
    </citation>
    <scope>NUCLEOTIDE SEQUENCE [LARGE SCALE GENOMIC DNA]</scope>
    <source>
        <strain evidence="11">CCUG 62982</strain>
    </source>
</reference>
<evidence type="ECO:0000259" key="9">
    <source>
        <dbReference type="Pfam" id="PF02397"/>
    </source>
</evidence>
<evidence type="ECO:0000313" key="11">
    <source>
        <dbReference type="Proteomes" id="UP001596977"/>
    </source>
</evidence>
<sequence length="466" mass="51837">MRVEILTKRDLEVAELSRRPGRISSRSRSRLRLYGGLAIAEALAILYGFFLAGQLYPPGIQPDQWLLSASTIMPLYAIVALNTRAYSAKVLRDFWSGVARALRALLIAGGLFLLIAFCLKATDSFSRVTLMLGFGVSALLIATARALCLRITERVLGEISYSVALIIDQDAEIPRGDHATVLHIGADFDLDSDSPAMFDWLARALEAADRVVVACPAARRQDWVRILKGANVRSEIYAPELEALAPLAMGNWRRLPTVIVADGPLNKLDQLVKRCFDFVVAAGALVVFAPLMLVVAIAIKLESPGPVFFVQTRIGQGNRMFRMLKFRSMRAERSDGHGHASTGRDDDRITRCGAIIRKTSIDELPQLINVLLGDMSIVGPRPHALGSRAGSRLFWEIDNRYWHRHAAKPGLTGLAQVRGYRGTTEQESDLTDRLQADLEYLNDWSIWKDVKILFMTFRVLVHRNAY</sequence>
<feature type="transmembrane region" description="Helical" evidence="8">
    <location>
        <begin position="275"/>
        <end position="299"/>
    </location>
</feature>
<comment type="similarity">
    <text evidence="2">Belongs to the bacterial sugar transferase family.</text>
</comment>
<keyword evidence="3" id="KW-0808">Transferase</keyword>
<keyword evidence="7" id="KW-0270">Exopolysaccharide synthesis</keyword>
<comment type="subcellular location">
    <subcellularLocation>
        <location evidence="1">Membrane</location>
        <topology evidence="1">Multi-pass membrane protein</topology>
    </subcellularLocation>
</comment>
<evidence type="ECO:0000256" key="6">
    <source>
        <dbReference type="ARBA" id="ARBA00023136"/>
    </source>
</evidence>
<evidence type="ECO:0000256" key="2">
    <source>
        <dbReference type="ARBA" id="ARBA00006464"/>
    </source>
</evidence>
<dbReference type="Proteomes" id="UP001596977">
    <property type="component" value="Unassembled WGS sequence"/>
</dbReference>
<dbReference type="InterPro" id="IPR017475">
    <property type="entry name" value="EPS_sugar_tfrase"/>
</dbReference>
<feature type="transmembrane region" description="Helical" evidence="8">
    <location>
        <begin position="65"/>
        <end position="83"/>
    </location>
</feature>
<feature type="transmembrane region" description="Helical" evidence="8">
    <location>
        <begin position="128"/>
        <end position="148"/>
    </location>
</feature>
<evidence type="ECO:0000256" key="5">
    <source>
        <dbReference type="ARBA" id="ARBA00022989"/>
    </source>
</evidence>
<organism evidence="10 11">
    <name type="scientific">Sphingomonas canadensis</name>
    <dbReference type="NCBI Taxonomy" id="1219257"/>
    <lineage>
        <taxon>Bacteria</taxon>
        <taxon>Pseudomonadati</taxon>
        <taxon>Pseudomonadota</taxon>
        <taxon>Alphaproteobacteria</taxon>
        <taxon>Sphingomonadales</taxon>
        <taxon>Sphingomonadaceae</taxon>
        <taxon>Sphingomonas</taxon>
    </lineage>
</organism>
<dbReference type="PANTHER" id="PTHR30576:SF0">
    <property type="entry name" value="UNDECAPRENYL-PHOSPHATE N-ACETYLGALACTOSAMINYL 1-PHOSPHATE TRANSFERASE-RELATED"/>
    <property type="match status" value="1"/>
</dbReference>